<evidence type="ECO:0000256" key="1">
    <source>
        <dbReference type="SAM" id="SignalP"/>
    </source>
</evidence>
<evidence type="ECO:0000259" key="2">
    <source>
        <dbReference type="Pfam" id="PF03435"/>
    </source>
</evidence>
<proteinExistence type="predicted"/>
<sequence length="417" mass="44313">MFSLFKFSILSLTLLGEKVSLTGSLSPSNLLSTISDRSFLVVGGTGRVGGSVARSLSNNGAKRVAVGGRGGGDTTQGDYGRDYIVVDKDNAESLVGLDLSSFDLVVNTAGPFQGKSKDSNLLMEKCLSSKVPYIDVCDDFETAKRAKQDFSEQAVAANVPIIISTGCWPGVSSLMSKALLHELGEETDPSRISCKFQFFTAGSGNAGVTLLVATFLILAERALKVVDGVKMYEKPMDVYETVDFGPEVGAKYVAPLNLLETASVAETLKIGSVESLFGTSPNFWNSLLGFSAKFPTSLLSNEPLMRALSSFSMPIVRVVDKFAGAKNAMRVDLTTQDDRMVSATYAHMDLEPCVGECVAAFAAATLSKEVGVRPGVWFTEEAIDAKHCPAVLGAAAVNAFTKSTKGLPNDRIWGDNT</sequence>
<dbReference type="PANTHER" id="PTHR43796:SF2">
    <property type="entry name" value="CARBOXYNORSPERMIDINE SYNTHASE"/>
    <property type="match status" value="1"/>
</dbReference>
<feature type="chain" id="PRO_5040801100" description="Saccharopine dehydrogenase NADP binding domain-containing protein" evidence="1">
    <location>
        <begin position="25"/>
        <end position="417"/>
    </location>
</feature>
<evidence type="ECO:0000313" key="4">
    <source>
        <dbReference type="Proteomes" id="UP001165065"/>
    </source>
</evidence>
<name>A0A9W7GBQ2_9STRA</name>
<reference evidence="4" key="1">
    <citation type="journal article" date="2023" name="Commun. Biol.">
        <title>Genome analysis of Parmales, the sister group of diatoms, reveals the evolutionary specialization of diatoms from phago-mixotrophs to photoautotrophs.</title>
        <authorList>
            <person name="Ban H."/>
            <person name="Sato S."/>
            <person name="Yoshikawa S."/>
            <person name="Yamada K."/>
            <person name="Nakamura Y."/>
            <person name="Ichinomiya M."/>
            <person name="Sato N."/>
            <person name="Blanc-Mathieu R."/>
            <person name="Endo H."/>
            <person name="Kuwata A."/>
            <person name="Ogata H."/>
        </authorList>
    </citation>
    <scope>NUCLEOTIDE SEQUENCE [LARGE SCALE GENOMIC DNA]</scope>
</reference>
<accession>A0A9W7GBQ2</accession>
<dbReference type="Pfam" id="PF03435">
    <property type="entry name" value="Sacchrp_dh_NADP"/>
    <property type="match status" value="1"/>
</dbReference>
<protein>
    <recommendedName>
        <fullName evidence="2">Saccharopine dehydrogenase NADP binding domain-containing protein</fullName>
    </recommendedName>
</protein>
<gene>
    <name evidence="3" type="ORF">TrCOL_g10200</name>
</gene>
<organism evidence="3 4">
    <name type="scientific">Triparma columacea</name>
    <dbReference type="NCBI Taxonomy" id="722753"/>
    <lineage>
        <taxon>Eukaryota</taxon>
        <taxon>Sar</taxon>
        <taxon>Stramenopiles</taxon>
        <taxon>Ochrophyta</taxon>
        <taxon>Bolidophyceae</taxon>
        <taxon>Parmales</taxon>
        <taxon>Triparmaceae</taxon>
        <taxon>Triparma</taxon>
    </lineage>
</organism>
<dbReference type="AlphaFoldDB" id="A0A9W7GBQ2"/>
<feature type="domain" description="Saccharopine dehydrogenase NADP binding" evidence="2">
    <location>
        <begin position="40"/>
        <end position="144"/>
    </location>
</feature>
<keyword evidence="4" id="KW-1185">Reference proteome</keyword>
<dbReference type="InterPro" id="IPR005097">
    <property type="entry name" value="Sacchrp_dh_NADP-bd"/>
</dbReference>
<evidence type="ECO:0000313" key="3">
    <source>
        <dbReference type="EMBL" id="GMI39233.1"/>
    </source>
</evidence>
<dbReference type="SUPFAM" id="SSF51735">
    <property type="entry name" value="NAD(P)-binding Rossmann-fold domains"/>
    <property type="match status" value="1"/>
</dbReference>
<dbReference type="EMBL" id="BRYA01000099">
    <property type="protein sequence ID" value="GMI39233.1"/>
    <property type="molecule type" value="Genomic_DNA"/>
</dbReference>
<dbReference type="Proteomes" id="UP001165065">
    <property type="component" value="Unassembled WGS sequence"/>
</dbReference>
<keyword evidence="1" id="KW-0732">Signal</keyword>
<comment type="caution">
    <text evidence="3">The sequence shown here is derived from an EMBL/GenBank/DDBJ whole genome shotgun (WGS) entry which is preliminary data.</text>
</comment>
<dbReference type="Gene3D" id="3.40.50.720">
    <property type="entry name" value="NAD(P)-binding Rossmann-like Domain"/>
    <property type="match status" value="1"/>
</dbReference>
<feature type="signal peptide" evidence="1">
    <location>
        <begin position="1"/>
        <end position="24"/>
    </location>
</feature>
<dbReference type="OrthoDB" id="10268090at2759"/>
<dbReference type="InterPro" id="IPR036291">
    <property type="entry name" value="NAD(P)-bd_dom_sf"/>
</dbReference>
<dbReference type="PANTHER" id="PTHR43796">
    <property type="entry name" value="CARBOXYNORSPERMIDINE SYNTHASE"/>
    <property type="match status" value="1"/>
</dbReference>